<sequence>MGGYMPQAWMLSTSTNIEVIVWLDRRSGPRLACLPMCLALGARRSDVATNNMIDCRRFRVCTVLASGHSIGTCKARPINTYAPIVNRVS</sequence>
<accession>L8WQ98</accession>
<protein>
    <submittedName>
        <fullName evidence="1">Uncharacterized protein</fullName>
    </submittedName>
</protein>
<keyword evidence="2" id="KW-1185">Reference proteome</keyword>
<reference evidence="1 2" key="1">
    <citation type="journal article" date="2013" name="Nat. Commun.">
        <title>The evolution and pathogenic mechanisms of the rice sheath blight pathogen.</title>
        <authorList>
            <person name="Zheng A."/>
            <person name="Lin R."/>
            <person name="Xu L."/>
            <person name="Qin P."/>
            <person name="Tang C."/>
            <person name="Ai P."/>
            <person name="Zhang D."/>
            <person name="Liu Y."/>
            <person name="Sun Z."/>
            <person name="Feng H."/>
            <person name="Wang Y."/>
            <person name="Chen Y."/>
            <person name="Liang X."/>
            <person name="Fu R."/>
            <person name="Li Q."/>
            <person name="Zhang J."/>
            <person name="Yu X."/>
            <person name="Xie Z."/>
            <person name="Ding L."/>
            <person name="Guan P."/>
            <person name="Tang J."/>
            <person name="Liang Y."/>
            <person name="Wang S."/>
            <person name="Deng Q."/>
            <person name="Li S."/>
            <person name="Zhu J."/>
            <person name="Wang L."/>
            <person name="Liu H."/>
            <person name="Li P."/>
        </authorList>
    </citation>
    <scope>NUCLEOTIDE SEQUENCE [LARGE SCALE GENOMIC DNA]</scope>
    <source>
        <strain evidence="2">AG-1 IA</strain>
    </source>
</reference>
<dbReference type="EMBL" id="AFRT01002134">
    <property type="protein sequence ID" value="ELU38519.1"/>
    <property type="molecule type" value="Genomic_DNA"/>
</dbReference>
<gene>
    <name evidence="1" type="ORF">AG1IA_07455</name>
</gene>
<proteinExistence type="predicted"/>
<dbReference type="Proteomes" id="UP000011668">
    <property type="component" value="Unassembled WGS sequence"/>
</dbReference>
<name>L8WQ98_THACA</name>
<evidence type="ECO:0000313" key="1">
    <source>
        <dbReference type="EMBL" id="ELU38519.1"/>
    </source>
</evidence>
<dbReference type="AlphaFoldDB" id="L8WQ98"/>
<comment type="caution">
    <text evidence="1">The sequence shown here is derived from an EMBL/GenBank/DDBJ whole genome shotgun (WGS) entry which is preliminary data.</text>
</comment>
<organism evidence="1 2">
    <name type="scientific">Thanatephorus cucumeris (strain AG1-IA)</name>
    <name type="common">Rice sheath blight fungus</name>
    <name type="synonym">Rhizoctonia solani</name>
    <dbReference type="NCBI Taxonomy" id="983506"/>
    <lineage>
        <taxon>Eukaryota</taxon>
        <taxon>Fungi</taxon>
        <taxon>Dikarya</taxon>
        <taxon>Basidiomycota</taxon>
        <taxon>Agaricomycotina</taxon>
        <taxon>Agaricomycetes</taxon>
        <taxon>Cantharellales</taxon>
        <taxon>Ceratobasidiaceae</taxon>
        <taxon>Rhizoctonia</taxon>
        <taxon>Rhizoctonia solani AG-1</taxon>
    </lineage>
</organism>
<dbReference type="HOGENOM" id="CLU_2456303_0_0_1"/>
<evidence type="ECO:0000313" key="2">
    <source>
        <dbReference type="Proteomes" id="UP000011668"/>
    </source>
</evidence>